<keyword evidence="2" id="KW-1185">Reference proteome</keyword>
<evidence type="ECO:0000313" key="1">
    <source>
        <dbReference type="EMBL" id="GIY68080.1"/>
    </source>
</evidence>
<dbReference type="AlphaFoldDB" id="A0AAV4VCT4"/>
<name>A0AAV4VCT4_9ARAC</name>
<organism evidence="1 2">
    <name type="scientific">Caerostris darwini</name>
    <dbReference type="NCBI Taxonomy" id="1538125"/>
    <lineage>
        <taxon>Eukaryota</taxon>
        <taxon>Metazoa</taxon>
        <taxon>Ecdysozoa</taxon>
        <taxon>Arthropoda</taxon>
        <taxon>Chelicerata</taxon>
        <taxon>Arachnida</taxon>
        <taxon>Araneae</taxon>
        <taxon>Araneomorphae</taxon>
        <taxon>Entelegynae</taxon>
        <taxon>Araneoidea</taxon>
        <taxon>Araneidae</taxon>
        <taxon>Caerostris</taxon>
    </lineage>
</organism>
<accession>A0AAV4VCT4</accession>
<dbReference type="EMBL" id="BPLQ01012828">
    <property type="protein sequence ID" value="GIY68080.1"/>
    <property type="molecule type" value="Genomic_DNA"/>
</dbReference>
<protein>
    <submittedName>
        <fullName evidence="1">Uncharacterized protein</fullName>
    </submittedName>
</protein>
<evidence type="ECO:0000313" key="2">
    <source>
        <dbReference type="Proteomes" id="UP001054837"/>
    </source>
</evidence>
<gene>
    <name evidence="1" type="ORF">CDAR_452971</name>
</gene>
<reference evidence="1 2" key="1">
    <citation type="submission" date="2021-06" db="EMBL/GenBank/DDBJ databases">
        <title>Caerostris darwini draft genome.</title>
        <authorList>
            <person name="Kono N."/>
            <person name="Arakawa K."/>
        </authorList>
    </citation>
    <scope>NUCLEOTIDE SEQUENCE [LARGE SCALE GENOMIC DNA]</scope>
</reference>
<sequence length="260" mass="28964">MADESDLDTSILPIEEDSTDFLDESSLDMDCESMFPALTFYNNILDSTESKDFKKKPKKAIRMNALAIVKIVASQKTYIAQLEGRIQAMEQTLTASNSIQQALITEVVARELEKKFPAPLDNPRTSFATVTKKNASQPIKNSVTINTTKKQHLAVIKPIDVSTTSSDTKSFIKKAVDITRVRIGVKKVASIKNGGILIEMVNEDDLSTLLKELDYNTSVKEKFTVVKPLKRKPQFICYGVSEETTAESVKASIMRHSPRK</sequence>
<comment type="caution">
    <text evidence="1">The sequence shown here is derived from an EMBL/GenBank/DDBJ whole genome shotgun (WGS) entry which is preliminary data.</text>
</comment>
<dbReference type="Proteomes" id="UP001054837">
    <property type="component" value="Unassembled WGS sequence"/>
</dbReference>
<proteinExistence type="predicted"/>